<dbReference type="EMBL" id="QRDQ01000012">
    <property type="protein sequence ID" value="RED19610.1"/>
    <property type="molecule type" value="Genomic_DNA"/>
</dbReference>
<sequence>MIKFLDLQKINNKYEAELKQVASEVIDSGWYLLGDRVNDFEKDLVAYQEGGFAIAVANGLDALRLILKGYIELGYMKEGDEIIVPANTYIASLLAITDNRLKPVLVEPDPETYNLDISRIESRITSKTKAIMVVHLYGKVCWSDDLKRLAEKHNLKIIEDNAQAIGARWNGIRSGNLGDAAGFSFYPGKNLGALGDSGAITTKDENLAKIIRALANYGSAQKYVNQYQGLNSRMDEIQAAFLSVKLKYIDEENHRRQEIANYYLANIKNDKIVLPQFGQNEEHVWHLFVISVQDRANVQSYLSDNRVQSLIHYPIPPHLQEAYSSLVYRVGDFPITENMAETCLSLPLWPGMTKQDINTIVQLLNRI</sequence>
<reference evidence="6 7" key="1">
    <citation type="submission" date="2018-07" db="EMBL/GenBank/DDBJ databases">
        <title>Genomic Encyclopedia of Archaeal and Bacterial Type Strains, Phase II (KMG-II): from individual species to whole genera.</title>
        <authorList>
            <person name="Goeker M."/>
        </authorList>
    </citation>
    <scope>NUCLEOTIDE SEQUENCE [LARGE SCALE GENOMIC DNA]</scope>
    <source>
        <strain evidence="6 7">DSM 25795</strain>
    </source>
</reference>
<gene>
    <name evidence="6" type="ORF">BD847_3897</name>
</gene>
<dbReference type="InterPro" id="IPR015421">
    <property type="entry name" value="PyrdxlP-dep_Trfase_major"/>
</dbReference>
<dbReference type="AlphaFoldDB" id="A0A3D9FKA3"/>
<dbReference type="PIRSF" id="PIRSF000390">
    <property type="entry name" value="PLP_StrS"/>
    <property type="match status" value="1"/>
</dbReference>
<dbReference type="PANTHER" id="PTHR30244:SF36">
    <property type="entry name" value="3-OXO-GLUCOSE-6-PHOSPHATE:GLUTAMATE AMINOTRANSFERASE"/>
    <property type="match status" value="1"/>
</dbReference>
<dbReference type="GO" id="GO:0008483">
    <property type="term" value="F:transaminase activity"/>
    <property type="evidence" value="ECO:0007669"/>
    <property type="project" value="TreeGrafter"/>
</dbReference>
<dbReference type="Pfam" id="PF01041">
    <property type="entry name" value="DegT_DnrJ_EryC1"/>
    <property type="match status" value="1"/>
</dbReference>
<proteinExistence type="inferred from homology"/>
<feature type="modified residue" description="N6-(pyridoxal phosphate)lysine" evidence="4">
    <location>
        <position position="189"/>
    </location>
</feature>
<evidence type="ECO:0000256" key="3">
    <source>
        <dbReference type="PIRSR" id="PIRSR000390-1"/>
    </source>
</evidence>
<dbReference type="InterPro" id="IPR000653">
    <property type="entry name" value="DegT/StrS_aminotransferase"/>
</dbReference>
<keyword evidence="7" id="KW-1185">Reference proteome</keyword>
<comment type="similarity">
    <text evidence="2 5">Belongs to the DegT/DnrJ/EryC1 family.</text>
</comment>
<accession>A0A3D9FKA3</accession>
<dbReference type="GO" id="GO:0030170">
    <property type="term" value="F:pyridoxal phosphate binding"/>
    <property type="evidence" value="ECO:0007669"/>
    <property type="project" value="TreeGrafter"/>
</dbReference>
<dbReference type="OrthoDB" id="9804264at2"/>
<evidence type="ECO:0000256" key="1">
    <source>
        <dbReference type="ARBA" id="ARBA00022898"/>
    </source>
</evidence>
<evidence type="ECO:0000256" key="4">
    <source>
        <dbReference type="PIRSR" id="PIRSR000390-2"/>
    </source>
</evidence>
<comment type="caution">
    <text evidence="6">The sequence shown here is derived from an EMBL/GenBank/DDBJ whole genome shotgun (WGS) entry which is preliminary data.</text>
</comment>
<protein>
    <submittedName>
        <fullName evidence="6">dTDP-4-amino-4,6-dideoxygalactose transaminase</fullName>
    </submittedName>
</protein>
<dbReference type="Proteomes" id="UP000257004">
    <property type="component" value="Unassembled WGS sequence"/>
</dbReference>
<dbReference type="GO" id="GO:0000271">
    <property type="term" value="P:polysaccharide biosynthetic process"/>
    <property type="evidence" value="ECO:0007669"/>
    <property type="project" value="TreeGrafter"/>
</dbReference>
<dbReference type="InterPro" id="IPR015424">
    <property type="entry name" value="PyrdxlP-dep_Trfase"/>
</dbReference>
<feature type="active site" description="Proton acceptor" evidence="3">
    <location>
        <position position="189"/>
    </location>
</feature>
<dbReference type="SUPFAM" id="SSF53383">
    <property type="entry name" value="PLP-dependent transferases"/>
    <property type="match status" value="1"/>
</dbReference>
<dbReference type="PANTHER" id="PTHR30244">
    <property type="entry name" value="TRANSAMINASE"/>
    <property type="match status" value="1"/>
</dbReference>
<evidence type="ECO:0000313" key="6">
    <source>
        <dbReference type="EMBL" id="RED19610.1"/>
    </source>
</evidence>
<dbReference type="InterPro" id="IPR015422">
    <property type="entry name" value="PyrdxlP-dep_Trfase_small"/>
</dbReference>
<evidence type="ECO:0000313" key="7">
    <source>
        <dbReference type="Proteomes" id="UP000257004"/>
    </source>
</evidence>
<dbReference type="CDD" id="cd00616">
    <property type="entry name" value="AHBA_syn"/>
    <property type="match status" value="1"/>
</dbReference>
<dbReference type="Gene3D" id="3.40.640.10">
    <property type="entry name" value="Type I PLP-dependent aspartate aminotransferase-like (Major domain)"/>
    <property type="match status" value="1"/>
</dbReference>
<organism evidence="6 7">
    <name type="scientific">Flavobacterium cutihirudinis</name>
    <dbReference type="NCBI Taxonomy" id="1265740"/>
    <lineage>
        <taxon>Bacteria</taxon>
        <taxon>Pseudomonadati</taxon>
        <taxon>Bacteroidota</taxon>
        <taxon>Flavobacteriia</taxon>
        <taxon>Flavobacteriales</taxon>
        <taxon>Flavobacteriaceae</taxon>
        <taxon>Flavobacterium</taxon>
    </lineage>
</organism>
<dbReference type="RefSeq" id="WP_115889838.1">
    <property type="nucleotide sequence ID" value="NZ_QRDQ01000012.1"/>
</dbReference>
<keyword evidence="1 4" id="KW-0663">Pyridoxal phosphate</keyword>
<evidence type="ECO:0000256" key="2">
    <source>
        <dbReference type="ARBA" id="ARBA00037999"/>
    </source>
</evidence>
<name>A0A3D9FKA3_9FLAO</name>
<evidence type="ECO:0000256" key="5">
    <source>
        <dbReference type="RuleBase" id="RU004508"/>
    </source>
</evidence>
<dbReference type="Gene3D" id="3.90.1150.10">
    <property type="entry name" value="Aspartate Aminotransferase, domain 1"/>
    <property type="match status" value="1"/>
</dbReference>